<accession>A0AB38YDV7</accession>
<reference evidence="1" key="1">
    <citation type="submission" date="2022-07" db="EMBL/GenBank/DDBJ databases">
        <title>Complete genome sequence of Salinispirillum sp. LH10-3-1 capable of multiple carbohydrate inversion isolated from a soda lake.</title>
        <authorList>
            <person name="Liu J."/>
            <person name="Zhai Y."/>
            <person name="Zhang H."/>
            <person name="Yang H."/>
            <person name="Qu J."/>
            <person name="Li J."/>
        </authorList>
    </citation>
    <scope>NUCLEOTIDE SEQUENCE</scope>
    <source>
        <strain evidence="1">LH 10-3-1</strain>
    </source>
</reference>
<dbReference type="AlphaFoldDB" id="A0AB38YDV7"/>
<proteinExistence type="predicted"/>
<protein>
    <recommendedName>
        <fullName evidence="2">MarR family transcriptional regulator</fullName>
    </recommendedName>
</protein>
<gene>
    <name evidence="1" type="ORF">NFC81_11130</name>
</gene>
<organism evidence="1">
    <name type="scientific">Salinispirillum sp. LH 10-3-1</name>
    <dbReference type="NCBI Taxonomy" id="2952525"/>
    <lineage>
        <taxon>Bacteria</taxon>
        <taxon>Pseudomonadati</taxon>
        <taxon>Pseudomonadota</taxon>
        <taxon>Gammaproteobacteria</taxon>
        <taxon>Oceanospirillales</taxon>
        <taxon>Saccharospirillaceae</taxon>
        <taxon>Salinispirillum</taxon>
    </lineage>
</organism>
<evidence type="ECO:0000313" key="1">
    <source>
        <dbReference type="EMBL" id="WLD57271.1"/>
    </source>
</evidence>
<dbReference type="RefSeq" id="WP_304994558.1">
    <property type="nucleotide sequence ID" value="NZ_CP101717.1"/>
</dbReference>
<sequence>MNGNLHITDFYNDAGRVLILLYRSFPRLDTLWIDDVCGPDELDDFGQHSVRFRACSATVVWLRNEGYLRYSDQDGEKGFNHCVLTEKGLAVLSGWHLEGREMVIDQLERALDERSSSAMEQAVSGILKASARQYYGLHT</sequence>
<name>A0AB38YDV7_9GAMM</name>
<evidence type="ECO:0008006" key="2">
    <source>
        <dbReference type="Google" id="ProtNLM"/>
    </source>
</evidence>
<dbReference type="EMBL" id="CP101717">
    <property type="protein sequence ID" value="WLD57271.1"/>
    <property type="molecule type" value="Genomic_DNA"/>
</dbReference>